<keyword evidence="8" id="KW-0472">Membrane</keyword>
<dbReference type="PROSITE" id="PS50893">
    <property type="entry name" value="ABC_TRANSPORTER_2"/>
    <property type="match status" value="2"/>
</dbReference>
<dbReference type="GO" id="GO:0005886">
    <property type="term" value="C:plasma membrane"/>
    <property type="evidence" value="ECO:0007669"/>
    <property type="project" value="UniProtKB-SubCell"/>
</dbReference>
<dbReference type="GO" id="GO:0016887">
    <property type="term" value="F:ATP hydrolysis activity"/>
    <property type="evidence" value="ECO:0007669"/>
    <property type="project" value="InterPro"/>
</dbReference>
<keyword evidence="2" id="KW-0813">Transport</keyword>
<dbReference type="PROSITE" id="PS00211">
    <property type="entry name" value="ABC_TRANSPORTER_1"/>
    <property type="match status" value="1"/>
</dbReference>
<dbReference type="GO" id="GO:0140359">
    <property type="term" value="F:ABC-type transporter activity"/>
    <property type="evidence" value="ECO:0007669"/>
    <property type="project" value="InterPro"/>
</dbReference>
<keyword evidence="11" id="KW-1185">Reference proteome</keyword>
<dbReference type="PANTHER" id="PTHR24223">
    <property type="entry name" value="ATP-BINDING CASSETTE SUB-FAMILY C"/>
    <property type="match status" value="1"/>
</dbReference>
<organism evidence="10 11">
    <name type="scientific">Lepeophtheirus salmonis</name>
    <name type="common">Salmon louse</name>
    <name type="synonym">Caligus salmonis</name>
    <dbReference type="NCBI Taxonomy" id="72036"/>
    <lineage>
        <taxon>Eukaryota</taxon>
        <taxon>Metazoa</taxon>
        <taxon>Ecdysozoa</taxon>
        <taxon>Arthropoda</taxon>
        <taxon>Crustacea</taxon>
        <taxon>Multicrustacea</taxon>
        <taxon>Hexanauplia</taxon>
        <taxon>Copepoda</taxon>
        <taxon>Siphonostomatoida</taxon>
        <taxon>Caligidae</taxon>
        <taxon>Lepeophtheirus</taxon>
    </lineage>
</organism>
<dbReference type="Pfam" id="PF00664">
    <property type="entry name" value="ABC_membrane"/>
    <property type="match status" value="2"/>
</dbReference>
<dbReference type="EMBL" id="HG994592">
    <property type="protein sequence ID" value="CAF2823760.1"/>
    <property type="molecule type" value="Genomic_DNA"/>
</dbReference>
<reference evidence="10" key="1">
    <citation type="submission" date="2021-02" db="EMBL/GenBank/DDBJ databases">
        <authorList>
            <person name="Bekaert M."/>
        </authorList>
    </citation>
    <scope>NUCLEOTIDE SEQUENCE</scope>
    <source>
        <strain evidence="10">IoA-00</strain>
    </source>
</reference>
<dbReference type="GO" id="GO:0005524">
    <property type="term" value="F:ATP binding"/>
    <property type="evidence" value="ECO:0007669"/>
    <property type="project" value="UniProtKB-KW"/>
</dbReference>
<dbReference type="InterPro" id="IPR027417">
    <property type="entry name" value="P-loop_NTPase"/>
</dbReference>
<keyword evidence="4" id="KW-0812">Transmembrane</keyword>
<gene>
    <name evidence="10" type="ORF">LSAA_3806</name>
</gene>
<keyword evidence="3" id="KW-1003">Cell membrane</keyword>
<evidence type="ECO:0000256" key="5">
    <source>
        <dbReference type="ARBA" id="ARBA00022741"/>
    </source>
</evidence>
<dbReference type="PANTHER" id="PTHR24223:SF461">
    <property type="entry name" value="ATP-BINDING CASSETTE SUB-FAMILY C MEMBER SUR"/>
    <property type="match status" value="1"/>
</dbReference>
<dbReference type="InterPro" id="IPR036640">
    <property type="entry name" value="ABC1_TM_sf"/>
</dbReference>
<dbReference type="InterPro" id="IPR017871">
    <property type="entry name" value="ABC_transporter-like_CS"/>
</dbReference>
<dbReference type="SUPFAM" id="SSF52540">
    <property type="entry name" value="P-loop containing nucleoside triphosphate hydrolases"/>
    <property type="match status" value="2"/>
</dbReference>
<keyword evidence="5" id="KW-0547">Nucleotide-binding</keyword>
<dbReference type="SUPFAM" id="SSF90123">
    <property type="entry name" value="ABC transporter transmembrane region"/>
    <property type="match status" value="2"/>
</dbReference>
<evidence type="ECO:0000256" key="7">
    <source>
        <dbReference type="ARBA" id="ARBA00022989"/>
    </source>
</evidence>
<dbReference type="FunFam" id="3.40.50.300:FF:002145">
    <property type="entry name" value="ABC transporter (MsbA subfamily)"/>
    <property type="match status" value="1"/>
</dbReference>
<dbReference type="InterPro" id="IPR003593">
    <property type="entry name" value="AAA+_ATPase"/>
</dbReference>
<dbReference type="PROSITE" id="PS50929">
    <property type="entry name" value="ABC_TM1F"/>
    <property type="match status" value="2"/>
</dbReference>
<keyword evidence="9" id="KW-0325">Glycoprotein</keyword>
<dbReference type="Gene3D" id="1.20.1560.10">
    <property type="entry name" value="ABC transporter type 1, transmembrane domain"/>
    <property type="match status" value="2"/>
</dbReference>
<dbReference type="SMART" id="SM00382">
    <property type="entry name" value="AAA"/>
    <property type="match status" value="2"/>
</dbReference>
<evidence type="ECO:0000256" key="1">
    <source>
        <dbReference type="ARBA" id="ARBA00004651"/>
    </source>
</evidence>
<protein>
    <submittedName>
        <fullName evidence="10">ABCC9</fullName>
    </submittedName>
</protein>
<dbReference type="Proteomes" id="UP000675881">
    <property type="component" value="Chromosome 13"/>
</dbReference>
<accession>A0A7R8CI25</accession>
<dbReference type="Pfam" id="PF00005">
    <property type="entry name" value="ABC_tran"/>
    <property type="match status" value="2"/>
</dbReference>
<evidence type="ECO:0000313" key="11">
    <source>
        <dbReference type="Proteomes" id="UP000675881"/>
    </source>
</evidence>
<evidence type="ECO:0000256" key="8">
    <source>
        <dbReference type="ARBA" id="ARBA00023136"/>
    </source>
</evidence>
<evidence type="ECO:0000256" key="3">
    <source>
        <dbReference type="ARBA" id="ARBA00022475"/>
    </source>
</evidence>
<dbReference type="OrthoDB" id="6347324at2759"/>
<name>A0A7R8CI25_LEPSM</name>
<keyword evidence="7" id="KW-1133">Transmembrane helix</keyword>
<keyword evidence="6" id="KW-0067">ATP-binding</keyword>
<evidence type="ECO:0000256" key="6">
    <source>
        <dbReference type="ARBA" id="ARBA00022840"/>
    </source>
</evidence>
<evidence type="ECO:0000256" key="2">
    <source>
        <dbReference type="ARBA" id="ARBA00022448"/>
    </source>
</evidence>
<evidence type="ECO:0000256" key="4">
    <source>
        <dbReference type="ARBA" id="ARBA00022692"/>
    </source>
</evidence>
<sequence>MSEEEPPIDESLTLCLSQIQRFYYYSILLKEETEKKYSNCVLEFTQISTNTLFCYIVTMIQVYLMISNSSKNSARSANGSGGICFGLEGINNGPIHARYVSHHFISAIYIFQFIVALFSAVEVVCFWSKTNIFMAVSFVDSFLFIVSIIASGAYFVSVEKRHLRYSIPLFLHYGANTLIQGFCLLENSDFRYIRTWCAFLLSTSYGLQFIFGFIGIIQRLYLRLVSNMDGPVYSKRPVIPQSHVYLYNEASSFSRLTFWWLNPILTQGYRAPLEIDDLHKLPKEERTKKYFQKLKTLLSRDKSSILWECITMNWSFVILGGLFRLFADILGYACALSINIIVNSIAAENENASLHLISNVTINPLKDTRYYDSFFVSELFFDPRVVSIVIFLAALGQGALSQTSNHLLTVSGIRAKNALHVLLYEKSLKLPVGSSNPMQIHRKINLKPLNDEGKGCMGGSCSLDEDYSNEGNIDIGFITNLASEDIINIRELIWNVHYIWSLPLKILVLLFLLYDQLGISGVSGAILGTCVILPLQVLTGKLMSENNKLILCSQDNRLFKSTETLASMKTVKLATMEEWALKRIRCARTKELIFLRRDSFLWSFMAFLASISTTLVTTLTLGLFVLLEDHNFTAADLFTSMALLSQLTVCLSVVPVTVPIFIKGKVSTQRLAEFLNRAERKGFQKHVFTVENGTFAWPKCETNVLQSINLEIKTGSLTIVIGPSGSGKTALISSLIEEMDRITGSVKWNVPDTVALLGQRPWLLNTTIKDNILLGRPFKEKKIQKEIGERGVLLSGGQRQRLAIARCLYSKSYCTFMDAPFSSLDSKITSHVFEEGVLKILLKRRRTVFLTTERLDFLHRADHIVALKDGMIKAQGTIQDVTRLCPELLSTKLSKNRLSRISDDNKGLVEGKTAQERWKLLRNVTKLGIKVKNKNTPKKKDLLIRRHRSHSGGTSSGSSGGSFLFGKSLSQLPSSASSCKLYRSHLRIDSRSQSNLTHDLLLPSDEYIDYSLTEEEPSFCRVKKLSKINNGNNLFARTLSWNTNSKELSVSTSSSMNRSVVRRAKTPPNRPSNHAGEFQRMRSFIVNTNKNINLTSNRNAGGRSSLHRDSMVLSNLMPMHSNSEPEGFITDTVAPLKRRSIVLEPPHNRVMRLTSNSSQISSISGFSDDFFDEEEDEEGLVYKSQGGQSHENREYGSIDIGVLTVYFKAGGIFLAGFFVILSFVLQSVKVYMDFLLRDWSMEEKNSDKLIAYFSFYGSLSVIVILISCVANLIGQLIGARARTKLHNDMIQNIMYCPLELFEAFPIGRIINRISHDIFIVDQKIPPCIQRLIMLSFVCIAALAVNSIQSPVFLIFALPMISIYCITRAPVLSHFSDTLSGLITVRAFGEQTRFINELCEKVDTNTSAFLILQSGCRWLGVYLDAAGAIFVFLSILVNLFFPRKGREVTSSASIGLSVNYSLLVPIYLAWVVKFAANIENYMNAVERVLEYTHFPSEEEDFSEFQAVHASSMNSSRRSFLLRGRGKHDEIEEDVRVSGDFLQNDSEGLIIRFNSVCLAPSFEYRRLPGIQQGFSLEIPYRQKVGICGRSGSGKSTLLMGIVRLSRVLQGSITINGININAIPLSRLRKFVITIPQDAVLFSGTIRSNLDPENDFSDELIWSTLDKADCGKTVRNFPDGLDTCVTENGDNFSLGQRQELNIVKALLRRPRVVILDESTSALDPNREVALHNTLLEAFEDSTLISVAHRLSNIVEYERVLVMGEGRILEDGNPKELLKKPMGFFSALWRAAGEKPLS</sequence>
<evidence type="ECO:0000256" key="9">
    <source>
        <dbReference type="ARBA" id="ARBA00023180"/>
    </source>
</evidence>
<dbReference type="InterPro" id="IPR050173">
    <property type="entry name" value="ABC_transporter_C-like"/>
</dbReference>
<dbReference type="Gene3D" id="3.40.50.300">
    <property type="entry name" value="P-loop containing nucleotide triphosphate hydrolases"/>
    <property type="match status" value="2"/>
</dbReference>
<evidence type="ECO:0000313" key="10">
    <source>
        <dbReference type="EMBL" id="CAF2823760.1"/>
    </source>
</evidence>
<dbReference type="InterPro" id="IPR011527">
    <property type="entry name" value="ABC1_TM_dom"/>
</dbReference>
<comment type="subcellular location">
    <subcellularLocation>
        <location evidence="1">Cell membrane</location>
        <topology evidence="1">Multi-pass membrane protein</topology>
    </subcellularLocation>
</comment>
<proteinExistence type="predicted"/>
<dbReference type="InterPro" id="IPR003439">
    <property type="entry name" value="ABC_transporter-like_ATP-bd"/>
</dbReference>